<dbReference type="NCBIfam" id="NF042421">
    <property type="entry name" value="hydcarot_desat_CrtD"/>
    <property type="match status" value="1"/>
</dbReference>
<dbReference type="InterPro" id="IPR002937">
    <property type="entry name" value="Amino_oxidase"/>
</dbReference>
<dbReference type="InterPro" id="IPR014105">
    <property type="entry name" value="Carotenoid/retinoid_OxRdtase"/>
</dbReference>
<dbReference type="PANTHER" id="PTHR43734:SF7">
    <property type="entry name" value="4,4'-DIAPONEUROSPORENE OXYGENASE"/>
    <property type="match status" value="1"/>
</dbReference>
<dbReference type="EMBL" id="SNWP01000011">
    <property type="protein sequence ID" value="TDO26672.1"/>
    <property type="molecule type" value="Genomic_DNA"/>
</dbReference>
<reference evidence="7 8" key="1">
    <citation type="submission" date="2019-03" db="EMBL/GenBank/DDBJ databases">
        <title>Genomic Encyclopedia of Archaeal and Bacterial Type Strains, Phase II (KMG-II): from individual species to whole genera.</title>
        <authorList>
            <person name="Goeker M."/>
        </authorList>
    </citation>
    <scope>NUCLEOTIDE SEQUENCE [LARGE SCALE GENOMIC DNA]</scope>
    <source>
        <strain evidence="7 8">DSM 28323</strain>
    </source>
</reference>
<dbReference type="NCBIfam" id="TIGR02734">
    <property type="entry name" value="crtI_fam"/>
    <property type="match status" value="1"/>
</dbReference>
<dbReference type="GO" id="GO:0016117">
    <property type="term" value="P:carotenoid biosynthetic process"/>
    <property type="evidence" value="ECO:0007669"/>
    <property type="project" value="UniProtKB-KW"/>
</dbReference>
<evidence type="ECO:0000256" key="3">
    <source>
        <dbReference type="ARBA" id="ARBA00022746"/>
    </source>
</evidence>
<comment type="pathway">
    <text evidence="1 5">Carotenoid biosynthesis.</text>
</comment>
<evidence type="ECO:0000259" key="6">
    <source>
        <dbReference type="Pfam" id="PF01593"/>
    </source>
</evidence>
<dbReference type="AlphaFoldDB" id="A0A4R6IVL6"/>
<dbReference type="SUPFAM" id="SSF51905">
    <property type="entry name" value="FAD/NAD(P)-binding domain"/>
    <property type="match status" value="1"/>
</dbReference>
<comment type="caution">
    <text evidence="7">The sequence shown here is derived from an EMBL/GenBank/DDBJ whole genome shotgun (WGS) entry which is preliminary data.</text>
</comment>
<dbReference type="GO" id="GO:0016491">
    <property type="term" value="F:oxidoreductase activity"/>
    <property type="evidence" value="ECO:0007669"/>
    <property type="project" value="UniProtKB-KW"/>
</dbReference>
<sequence length="499" mass="56280">MQQKPSAVIIGAGVAGLAASVRLAIQGFDVKVFEQSDKPGGKLGYFETQGYHFDTGPSLFTQPDNIEELFALANEPIESYFSYRKMPDSCTYFYEDGTVVRASADIEKFAATIEQQTGEPAENIKRYLSASGKLYENVANIFLNHSLHKRSVLWKSPIAKALKTVRPSHIFKSLHRLNSSGFREKKVVQLFNRYATYNGSNPYKAPGMLSLIPHLEHNEGTFYPEGGMISITHALFSLAQKKGVQFFFNQPVERIIRYNNQAKGVVVDGKNIEASIVISNVDAYFTYMRLLNDQEKARKILKQERSSSALIFYWGIKKEFAELGLHNIFFSEDYEKEFDHIFRLKKVYADPTVYVNITSKCEPGKQAPVGKENWFVMINVPANIGQHWDDLKTRCRVLIIEKLNRMLKTDLSSLIETENILDPVLIETATGSYQGSLYGTSSNSRMAAFMRHPNFSRDIEGLYFVGGSVHPGGGIPLCLKSAKIMSELVQSDQQRKKHS</sequence>
<keyword evidence="3 5" id="KW-0125">Carotenoid biosynthesis</keyword>
<dbReference type="RefSeq" id="WP_133474556.1">
    <property type="nucleotide sequence ID" value="NZ_SNWP01000011.1"/>
</dbReference>
<proteinExistence type="inferred from homology"/>
<dbReference type="Gene3D" id="3.50.50.60">
    <property type="entry name" value="FAD/NAD(P)-binding domain"/>
    <property type="match status" value="2"/>
</dbReference>
<evidence type="ECO:0000256" key="1">
    <source>
        <dbReference type="ARBA" id="ARBA00004829"/>
    </source>
</evidence>
<evidence type="ECO:0000256" key="4">
    <source>
        <dbReference type="ARBA" id="ARBA00023002"/>
    </source>
</evidence>
<dbReference type="Pfam" id="PF01593">
    <property type="entry name" value="Amino_oxidase"/>
    <property type="match status" value="1"/>
</dbReference>
<name>A0A4R6IVL6_9BACT</name>
<dbReference type="OrthoDB" id="9774675at2"/>
<keyword evidence="8" id="KW-1185">Reference proteome</keyword>
<dbReference type="InterPro" id="IPR054840">
    <property type="entry name" value="hydcarot_desat_CrtD"/>
</dbReference>
<gene>
    <name evidence="7" type="ORF">BC659_1980</name>
</gene>
<comment type="similarity">
    <text evidence="2 5">Belongs to the carotenoid/retinoid oxidoreductase family.</text>
</comment>
<keyword evidence="4 5" id="KW-0560">Oxidoreductase</keyword>
<evidence type="ECO:0000313" key="8">
    <source>
        <dbReference type="Proteomes" id="UP000295741"/>
    </source>
</evidence>
<protein>
    <submittedName>
        <fullName evidence="7">Phytoene desaturase</fullName>
    </submittedName>
</protein>
<evidence type="ECO:0000256" key="2">
    <source>
        <dbReference type="ARBA" id="ARBA00006046"/>
    </source>
</evidence>
<evidence type="ECO:0000256" key="5">
    <source>
        <dbReference type="RuleBase" id="RU362075"/>
    </source>
</evidence>
<dbReference type="Proteomes" id="UP000295741">
    <property type="component" value="Unassembled WGS sequence"/>
</dbReference>
<dbReference type="PANTHER" id="PTHR43734">
    <property type="entry name" value="PHYTOENE DESATURASE"/>
    <property type="match status" value="1"/>
</dbReference>
<evidence type="ECO:0000313" key="7">
    <source>
        <dbReference type="EMBL" id="TDO26672.1"/>
    </source>
</evidence>
<organism evidence="7 8">
    <name type="scientific">Sediminibacterium goheungense</name>
    <dbReference type="NCBI Taxonomy" id="1086393"/>
    <lineage>
        <taxon>Bacteria</taxon>
        <taxon>Pseudomonadati</taxon>
        <taxon>Bacteroidota</taxon>
        <taxon>Chitinophagia</taxon>
        <taxon>Chitinophagales</taxon>
        <taxon>Chitinophagaceae</taxon>
        <taxon>Sediminibacterium</taxon>
    </lineage>
</organism>
<accession>A0A4R6IVL6</accession>
<dbReference type="InterPro" id="IPR036188">
    <property type="entry name" value="FAD/NAD-bd_sf"/>
</dbReference>
<feature type="domain" description="Amine oxidase" evidence="6">
    <location>
        <begin position="14"/>
        <end position="486"/>
    </location>
</feature>